<reference evidence="1 2" key="1">
    <citation type="submission" date="2024-03" db="EMBL/GenBank/DDBJ databases">
        <title>Draft genome sequence of Pseudonocardia nematodicida JCM 31783.</title>
        <authorList>
            <person name="Butdee W."/>
            <person name="Duangmal K."/>
        </authorList>
    </citation>
    <scope>NUCLEOTIDE SEQUENCE [LARGE SCALE GENOMIC DNA]</scope>
    <source>
        <strain evidence="1 2">JCM 31783</strain>
    </source>
</reference>
<gene>
    <name evidence="1" type="ORF">WIS52_06200</name>
</gene>
<evidence type="ECO:0000313" key="1">
    <source>
        <dbReference type="EMBL" id="MEQ3550057.1"/>
    </source>
</evidence>
<dbReference type="SUPFAM" id="SSF117916">
    <property type="entry name" value="Fe-S cluster assembly (FSCA) domain-like"/>
    <property type="match status" value="1"/>
</dbReference>
<keyword evidence="2" id="KW-1185">Reference proteome</keyword>
<comment type="caution">
    <text evidence="1">The sequence shown here is derived from an EMBL/GenBank/DDBJ whole genome shotgun (WGS) entry which is preliminary data.</text>
</comment>
<dbReference type="RefSeq" id="WP_349297141.1">
    <property type="nucleotide sequence ID" value="NZ_JBEDNQ010000002.1"/>
</dbReference>
<protein>
    <submittedName>
        <fullName evidence="1">NifU family protein</fullName>
    </submittedName>
</protein>
<dbReference type="EMBL" id="JBEDNQ010000002">
    <property type="protein sequence ID" value="MEQ3550057.1"/>
    <property type="molecule type" value="Genomic_DNA"/>
</dbReference>
<dbReference type="Proteomes" id="UP001494902">
    <property type="component" value="Unassembled WGS sequence"/>
</dbReference>
<accession>A0ABV1K8X2</accession>
<organism evidence="1 2">
    <name type="scientific">Pseudonocardia nematodicida</name>
    <dbReference type="NCBI Taxonomy" id="1206997"/>
    <lineage>
        <taxon>Bacteria</taxon>
        <taxon>Bacillati</taxon>
        <taxon>Actinomycetota</taxon>
        <taxon>Actinomycetes</taxon>
        <taxon>Pseudonocardiales</taxon>
        <taxon>Pseudonocardiaceae</taxon>
        <taxon>Pseudonocardia</taxon>
    </lineage>
</organism>
<sequence length="165" mass="16773">MAAELDPATVATRIEAVLDGLDEAARPAAEELVGLLMRFYGAGLDQLVTVVRAGAGDQLIHRMAADPLVGGLLALHDLHPVELRTRVGHAVEGAKRSLGGHGDDVELLGIDPDGTVRIGLTGAGCGSATIREVVSDAVTGAAPDAAGVAFVSEPALLRIGIRTSS</sequence>
<evidence type="ECO:0000313" key="2">
    <source>
        <dbReference type="Proteomes" id="UP001494902"/>
    </source>
</evidence>
<dbReference type="InterPro" id="IPR034904">
    <property type="entry name" value="FSCA_dom_sf"/>
</dbReference>
<dbReference type="Gene3D" id="3.30.300.130">
    <property type="entry name" value="Fe-S cluster assembly (FSCA)"/>
    <property type="match status" value="1"/>
</dbReference>
<name>A0ABV1K8X2_9PSEU</name>
<proteinExistence type="predicted"/>